<dbReference type="RefSeq" id="WP_168804164.1">
    <property type="nucleotide sequence ID" value="NZ_CP051204.2"/>
</dbReference>
<evidence type="ECO:0000313" key="2">
    <source>
        <dbReference type="EMBL" id="QJB38385.1"/>
    </source>
</evidence>
<dbReference type="Proteomes" id="UP000502421">
    <property type="component" value="Chromosome"/>
</dbReference>
<accession>A0AAE7D8A9</accession>
<dbReference type="EMBL" id="CP051204">
    <property type="protein sequence ID" value="QJB38385.1"/>
    <property type="molecule type" value="Genomic_DNA"/>
</dbReference>
<evidence type="ECO:0000313" key="4">
    <source>
        <dbReference type="Proteomes" id="UP000503144"/>
    </source>
</evidence>
<evidence type="ECO:0000313" key="3">
    <source>
        <dbReference type="Proteomes" id="UP000502421"/>
    </source>
</evidence>
<dbReference type="PANTHER" id="PTHR43239:SF1">
    <property type="entry name" value="UPF0734 PROTEIN DDB_G0273871_DDB_G0273177"/>
    <property type="match status" value="1"/>
</dbReference>
<evidence type="ECO:0000313" key="1">
    <source>
        <dbReference type="EMBL" id="QJB31908.1"/>
    </source>
</evidence>
<dbReference type="SUPFAM" id="SSF54909">
    <property type="entry name" value="Dimeric alpha+beta barrel"/>
    <property type="match status" value="1"/>
</dbReference>
<gene>
    <name evidence="2" type="ORF">HF324_11120</name>
    <name evidence="1" type="ORF">HF329_11450</name>
</gene>
<dbReference type="InterPro" id="IPR052996">
    <property type="entry name" value="Carb_Metab_Mutarotase"/>
</dbReference>
<reference evidence="3" key="1">
    <citation type="submission" date="2020-04" db="EMBL/GenBank/DDBJ databases">
        <authorList>
            <person name="Kittiwongwattana C."/>
        </authorList>
    </citation>
    <scope>NUCLEOTIDE SEQUENCE [LARGE SCALE GENOMIC DNA]</scope>
    <source>
        <strain evidence="2 4">1303</strain>
        <strain evidence="3">1310</strain>
    </source>
</reference>
<dbReference type="AlphaFoldDB" id="A0AAE7D8A9"/>
<protein>
    <submittedName>
        <fullName evidence="1">L-rhamnose mutarotase</fullName>
    </submittedName>
</protein>
<dbReference type="InterPro" id="IPR011008">
    <property type="entry name" value="Dimeric_a/b-barrel"/>
</dbReference>
<dbReference type="EMBL" id="CP051205">
    <property type="protein sequence ID" value="QJB31908.1"/>
    <property type="molecule type" value="Genomic_DNA"/>
</dbReference>
<proteinExistence type="predicted"/>
<dbReference type="KEGG" id="coy:HF329_11450"/>
<dbReference type="GO" id="GO:0016857">
    <property type="term" value="F:racemase and epimerase activity, acting on carbohydrates and derivatives"/>
    <property type="evidence" value="ECO:0007669"/>
    <property type="project" value="InterPro"/>
</dbReference>
<dbReference type="Pfam" id="PF05336">
    <property type="entry name" value="rhaM"/>
    <property type="match status" value="1"/>
</dbReference>
<reference evidence="1" key="2">
    <citation type="submission" date="2020-09" db="EMBL/GenBank/DDBJ databases">
        <authorList>
            <person name="Kittiwongwattana C."/>
        </authorList>
    </citation>
    <scope>NUCLEOTIDE SEQUENCE</scope>
    <source>
        <strain evidence="4">1303</strain>
        <strain evidence="1">1310</strain>
    </source>
</reference>
<dbReference type="Gene3D" id="3.30.70.100">
    <property type="match status" value="1"/>
</dbReference>
<name>A0AAE7D8A9_9BACT</name>
<organism evidence="1 3">
    <name type="scientific">Chitinophaga oryzae</name>
    <dbReference type="NCBI Taxonomy" id="2725414"/>
    <lineage>
        <taxon>Bacteria</taxon>
        <taxon>Pseudomonadati</taxon>
        <taxon>Bacteroidota</taxon>
        <taxon>Chitinophagia</taxon>
        <taxon>Chitinophagales</taxon>
        <taxon>Chitinophagaceae</taxon>
        <taxon>Chitinophaga</taxon>
    </lineage>
</organism>
<sequence>MMKSILLVSFAACLLSCGGSKEMKTEEKVFVVNIVPEEKKLQEYLHYHRQVWPEVEAGFRKAGYKKISLYRYQYLLVMKIEVPVGADLGQMGKTAEAYSPRCAEWNRLMAGYQVGVPGTAQGQTWVEAVPFYEFRKE</sequence>
<dbReference type="InterPro" id="IPR008000">
    <property type="entry name" value="Rham/fucose_mutarotase"/>
</dbReference>
<dbReference type="PANTHER" id="PTHR43239">
    <property type="entry name" value="UPF0734 PROTEIN DDB_G0273871/DDB_G0273177"/>
    <property type="match status" value="1"/>
</dbReference>
<dbReference type="Proteomes" id="UP000503144">
    <property type="component" value="Chromosome"/>
</dbReference>
<keyword evidence="4" id="KW-1185">Reference proteome</keyword>